<dbReference type="RefSeq" id="WP_012646562.1">
    <property type="nucleotide sequence ID" value="NC_011979.1"/>
</dbReference>
<reference evidence="1 2" key="1">
    <citation type="submission" date="2009-01" db="EMBL/GenBank/DDBJ databases">
        <title>Complete sequence of Geobacter sp. FRC-32.</title>
        <authorList>
            <consortium name="US DOE Joint Genome Institute"/>
            <person name="Lucas S."/>
            <person name="Copeland A."/>
            <person name="Lapidus A."/>
            <person name="Glavina del Rio T."/>
            <person name="Dalin E."/>
            <person name="Tice H."/>
            <person name="Bruce D."/>
            <person name="Goodwin L."/>
            <person name="Pitluck S."/>
            <person name="Saunders E."/>
            <person name="Brettin T."/>
            <person name="Detter J.C."/>
            <person name="Han C."/>
            <person name="Larimer F."/>
            <person name="Land M."/>
            <person name="Hauser L."/>
            <person name="Kyrpides N."/>
            <person name="Ovchinnikova G."/>
            <person name="Kostka J."/>
            <person name="Richardson P."/>
        </authorList>
    </citation>
    <scope>NUCLEOTIDE SEQUENCE [LARGE SCALE GENOMIC DNA]</scope>
    <source>
        <strain evidence="2">DSM 22248 / JCM 15807 / FRC-32</strain>
    </source>
</reference>
<dbReference type="Gene3D" id="3.40.50.150">
    <property type="entry name" value="Vaccinia Virus protein VP39"/>
    <property type="match status" value="1"/>
</dbReference>
<dbReference type="GO" id="GO:0032259">
    <property type="term" value="P:methylation"/>
    <property type="evidence" value="ECO:0007669"/>
    <property type="project" value="UniProtKB-KW"/>
</dbReference>
<dbReference type="KEGG" id="geo:Geob_1474"/>
<dbReference type="HOGENOM" id="CLU_082690_0_0_7"/>
<evidence type="ECO:0000313" key="2">
    <source>
        <dbReference type="Proteomes" id="UP000007721"/>
    </source>
</evidence>
<dbReference type="InterPro" id="IPR004951">
    <property type="entry name" value="DUF268_CAE_spp"/>
</dbReference>
<dbReference type="eggNOG" id="COG2226">
    <property type="taxonomic scope" value="Bacteria"/>
</dbReference>
<dbReference type="AlphaFoldDB" id="B9M578"/>
<dbReference type="OrthoDB" id="9792586at2"/>
<accession>B9M578</accession>
<proteinExistence type="predicted"/>
<dbReference type="InterPro" id="IPR029063">
    <property type="entry name" value="SAM-dependent_MTases_sf"/>
</dbReference>
<evidence type="ECO:0000313" key="1">
    <source>
        <dbReference type="EMBL" id="ACM19833.1"/>
    </source>
</evidence>
<dbReference type="Pfam" id="PF03269">
    <property type="entry name" value="DUF268"/>
    <property type="match status" value="1"/>
</dbReference>
<dbReference type="SUPFAM" id="SSF53335">
    <property type="entry name" value="S-adenosyl-L-methionine-dependent methyltransferases"/>
    <property type="match status" value="1"/>
</dbReference>
<keyword evidence="1" id="KW-0808">Transferase</keyword>
<dbReference type="EMBL" id="CP001390">
    <property type="protein sequence ID" value="ACM19833.1"/>
    <property type="molecule type" value="Genomic_DNA"/>
</dbReference>
<keyword evidence="1" id="KW-0489">Methyltransferase</keyword>
<name>B9M578_GEODF</name>
<gene>
    <name evidence="1" type="ordered locus">Geob_1474</name>
</gene>
<organism evidence="1 2">
    <name type="scientific">Geotalea daltonii (strain DSM 22248 / JCM 15807 / FRC-32)</name>
    <name type="common">Geobacter daltonii</name>
    <dbReference type="NCBI Taxonomy" id="316067"/>
    <lineage>
        <taxon>Bacteria</taxon>
        <taxon>Pseudomonadati</taxon>
        <taxon>Thermodesulfobacteriota</taxon>
        <taxon>Desulfuromonadia</taxon>
        <taxon>Geobacterales</taxon>
        <taxon>Geobacteraceae</taxon>
        <taxon>Geotalea</taxon>
    </lineage>
</organism>
<keyword evidence="2" id="KW-1185">Reference proteome</keyword>
<dbReference type="STRING" id="316067.Geob_1474"/>
<dbReference type="Proteomes" id="UP000007721">
    <property type="component" value="Chromosome"/>
</dbReference>
<protein>
    <submittedName>
        <fullName evidence="1">SAM-dependent methyltransferase, putative</fullName>
    </submittedName>
</protein>
<sequence length="257" mass="29509">MAIPLKAKLAKMNLLRWMYGLYKFLTGYVRFIRDFFSFRRQVKNGERFTLRWNDRYPCLDDRTATTGFDRHYIFHPAWAARILARTRPEFHVDISSSLHFCSLVSAFLPVRFYDYRPADLHLSNLTSESADLLALPFGKDTVLSLSCMHVIEHVGLGRYGDSLDPEGDLKAIAELKRVLAPGGDLLIVVPVGNPRILFNAHRIYSYEQITGYFSPLSLQEFTLISDDPATGLIFNALPEQVAEQRYGCGCFWFKREP</sequence>
<dbReference type="GO" id="GO:0008168">
    <property type="term" value="F:methyltransferase activity"/>
    <property type="evidence" value="ECO:0007669"/>
    <property type="project" value="UniProtKB-KW"/>
</dbReference>